<evidence type="ECO:0000256" key="1">
    <source>
        <dbReference type="SAM" id="MobiDB-lite"/>
    </source>
</evidence>
<gene>
    <name evidence="2" type="ORF">H0E87_031515</name>
</gene>
<comment type="caution">
    <text evidence="2">The sequence shown here is derived from an EMBL/GenBank/DDBJ whole genome shotgun (WGS) entry which is preliminary data.</text>
</comment>
<keyword evidence="3" id="KW-1185">Reference proteome</keyword>
<accession>A0A8T2WEU3</accession>
<proteinExistence type="predicted"/>
<organism evidence="2 3">
    <name type="scientific">Populus deltoides</name>
    <name type="common">Eastern poplar</name>
    <name type="synonym">Eastern cottonwood</name>
    <dbReference type="NCBI Taxonomy" id="3696"/>
    <lineage>
        <taxon>Eukaryota</taxon>
        <taxon>Viridiplantae</taxon>
        <taxon>Streptophyta</taxon>
        <taxon>Embryophyta</taxon>
        <taxon>Tracheophyta</taxon>
        <taxon>Spermatophyta</taxon>
        <taxon>Magnoliopsida</taxon>
        <taxon>eudicotyledons</taxon>
        <taxon>Gunneridae</taxon>
        <taxon>Pentapetalae</taxon>
        <taxon>rosids</taxon>
        <taxon>fabids</taxon>
        <taxon>Malpighiales</taxon>
        <taxon>Salicaceae</taxon>
        <taxon>Saliceae</taxon>
        <taxon>Populus</taxon>
    </lineage>
</organism>
<reference evidence="2" key="1">
    <citation type="journal article" date="2021" name="J. Hered.">
        <title>Genome Assembly of Salicaceae Populus deltoides (Eastern Cottonwood) I-69 Based on Nanopore Sequencing and Hi-C Technologies.</title>
        <authorList>
            <person name="Bai S."/>
            <person name="Wu H."/>
            <person name="Zhang J."/>
            <person name="Pan Z."/>
            <person name="Zhao W."/>
            <person name="Li Z."/>
            <person name="Tong C."/>
        </authorList>
    </citation>
    <scope>NUCLEOTIDE SEQUENCE</scope>
    <source>
        <tissue evidence="2">Leaf</tissue>
    </source>
</reference>
<dbReference type="AlphaFoldDB" id="A0A8T2WEU3"/>
<evidence type="ECO:0000313" key="3">
    <source>
        <dbReference type="Proteomes" id="UP000807159"/>
    </source>
</evidence>
<evidence type="ECO:0000313" key="2">
    <source>
        <dbReference type="EMBL" id="KAH8479648.1"/>
    </source>
</evidence>
<dbReference type="EMBL" id="JACEGQ020000090">
    <property type="protein sequence ID" value="KAH8479648.1"/>
    <property type="molecule type" value="Genomic_DNA"/>
</dbReference>
<sequence>KGMRAGRIHASPWTIPRPSKDLGGVSNPGVTRDRFRDSVGVWGVSNPRNHPWGMVSTPKGWVVCRIHASRHLKGVSDSGVKFVGNESTRHRELR</sequence>
<feature type="region of interest" description="Disordered" evidence="1">
    <location>
        <begin position="1"/>
        <end position="29"/>
    </location>
</feature>
<dbReference type="Proteomes" id="UP000807159">
    <property type="component" value="Unassembled WGS sequence"/>
</dbReference>
<protein>
    <submittedName>
        <fullName evidence="2">Uncharacterized protein</fullName>
    </submittedName>
</protein>
<feature type="non-terminal residue" evidence="2">
    <location>
        <position position="1"/>
    </location>
</feature>
<name>A0A8T2WEU3_POPDE</name>